<proteinExistence type="predicted"/>
<evidence type="ECO:0000313" key="2">
    <source>
        <dbReference type="EMBL" id="SCG60417.1"/>
    </source>
</evidence>
<dbReference type="AlphaFoldDB" id="A0A1C5IPZ6"/>
<dbReference type="EMBL" id="FMDM01000006">
    <property type="protein sequence ID" value="SCG60417.1"/>
    <property type="molecule type" value="Genomic_DNA"/>
</dbReference>
<feature type="domain" description="DinB-like" evidence="1">
    <location>
        <begin position="52"/>
        <end position="195"/>
    </location>
</feature>
<dbReference type="STRING" id="745366.GA0070213_106338"/>
<dbReference type="RefSeq" id="WP_091063057.1">
    <property type="nucleotide sequence ID" value="NZ_FMDM01000006.1"/>
</dbReference>
<dbReference type="OrthoDB" id="3542438at2"/>
<reference evidence="3" key="1">
    <citation type="submission" date="2016-06" db="EMBL/GenBank/DDBJ databases">
        <authorList>
            <person name="Varghese N."/>
            <person name="Submissions Spin"/>
        </authorList>
    </citation>
    <scope>NUCLEOTIDE SEQUENCE [LARGE SCALE GENOMIC DNA]</scope>
    <source>
        <strain evidence="3">DSM 45647</strain>
    </source>
</reference>
<dbReference type="InterPro" id="IPR034660">
    <property type="entry name" value="DinB/YfiT-like"/>
</dbReference>
<name>A0A1C5IPZ6_9ACTN</name>
<dbReference type="SUPFAM" id="SSF109854">
    <property type="entry name" value="DinB/YfiT-like putative metalloenzymes"/>
    <property type="match status" value="1"/>
</dbReference>
<sequence length="212" mass="23891">MADFTGDNLSLVVNGVDVAPLVNAELDRRDPVRARMRPADPDGFREAWGIVERLWDGTVERARGLDPGLLHESVDGEWSFIQTLRHVVFATDTWVRRAILGDPSPWDPLDLPWDEMPGTPGIPRDREARPSLEEVLALRRERMATVRRVVDGLTDASLAGHTEPVEGTGWPPPESFPVRECLLIVLNEEWHHRQFAERDLDALRTGATRKAI</sequence>
<dbReference type="InterPro" id="IPR024775">
    <property type="entry name" value="DinB-like"/>
</dbReference>
<dbReference type="Gene3D" id="1.20.120.450">
    <property type="entry name" value="dinb family like domain"/>
    <property type="match status" value="1"/>
</dbReference>
<evidence type="ECO:0000313" key="3">
    <source>
        <dbReference type="Proteomes" id="UP000199360"/>
    </source>
</evidence>
<evidence type="ECO:0000259" key="1">
    <source>
        <dbReference type="Pfam" id="PF12867"/>
    </source>
</evidence>
<protein>
    <submittedName>
        <fullName evidence="2">DinB superfamily protein</fullName>
    </submittedName>
</protein>
<keyword evidence="3" id="KW-1185">Reference proteome</keyword>
<dbReference type="Pfam" id="PF12867">
    <property type="entry name" value="DinB_2"/>
    <property type="match status" value="1"/>
</dbReference>
<dbReference type="Proteomes" id="UP000199360">
    <property type="component" value="Unassembled WGS sequence"/>
</dbReference>
<gene>
    <name evidence="2" type="ORF">GA0070213_106338</name>
</gene>
<organism evidence="2 3">
    <name type="scientific">Micromonospora humi</name>
    <dbReference type="NCBI Taxonomy" id="745366"/>
    <lineage>
        <taxon>Bacteria</taxon>
        <taxon>Bacillati</taxon>
        <taxon>Actinomycetota</taxon>
        <taxon>Actinomycetes</taxon>
        <taxon>Micromonosporales</taxon>
        <taxon>Micromonosporaceae</taxon>
        <taxon>Micromonospora</taxon>
    </lineage>
</organism>
<accession>A0A1C5IPZ6</accession>